<dbReference type="Pfam" id="PF00694">
    <property type="entry name" value="Aconitase_C"/>
    <property type="match status" value="1"/>
</dbReference>
<organism evidence="5 6">
    <name type="scientific">candidate division MSBL1 archaeon SCGC-AAA382C18</name>
    <dbReference type="NCBI Taxonomy" id="1698281"/>
    <lineage>
        <taxon>Archaea</taxon>
        <taxon>Methanobacteriati</taxon>
        <taxon>Methanobacteriota</taxon>
        <taxon>candidate division MSBL1</taxon>
    </lineage>
</organism>
<comment type="pathway">
    <text evidence="3">Amino-acid biosynthesis; L-leucine biosynthesis; L-leucine from 3-methyl-2-oxobutanoate: step 2/4.</text>
</comment>
<comment type="function">
    <text evidence="3">Catalyzes the isomerization between 2-isopropylmalate and 3-isopropylmalate, via the formation of 2-isopropylmaleate.</text>
</comment>
<dbReference type="GO" id="GO:0003861">
    <property type="term" value="F:3-isopropylmalate dehydratase activity"/>
    <property type="evidence" value="ECO:0007669"/>
    <property type="project" value="UniProtKB-UniRule"/>
</dbReference>
<comment type="similarity">
    <text evidence="1 3">Belongs to the LeuD family. LeuD type 2 subfamily.</text>
</comment>
<dbReference type="InterPro" id="IPR033940">
    <property type="entry name" value="IPMI_Swivel"/>
</dbReference>
<dbReference type="PANTHER" id="PTHR43345">
    <property type="entry name" value="3-ISOPROPYLMALATE DEHYDRATASE SMALL SUBUNIT 2-RELATED-RELATED"/>
    <property type="match status" value="1"/>
</dbReference>
<accession>A0A133VKM6</accession>
<dbReference type="EC" id="4.2.1.33" evidence="3"/>
<dbReference type="EMBL" id="LHYF01000015">
    <property type="protein sequence ID" value="KXB06985.1"/>
    <property type="molecule type" value="Genomic_DNA"/>
</dbReference>
<dbReference type="GO" id="GO:0009098">
    <property type="term" value="P:L-leucine biosynthetic process"/>
    <property type="evidence" value="ECO:0007669"/>
    <property type="project" value="UniProtKB-UniRule"/>
</dbReference>
<evidence type="ECO:0000313" key="5">
    <source>
        <dbReference type="EMBL" id="KXB06985.1"/>
    </source>
</evidence>
<sequence length="158" mass="17147">MAKVWVFGDDLSTDLIIPGRYLIDRAPEKLAQHAMEGADQSFAEEVEEGDVLVAGSNFGCGSSREHAPISLKAAGISGIVAESFARIFYRNAINQGIPLLSCEGISDEFETGDEIEVDWKEGKIENKTSGKVFNTEPLPPLLDEIVSSGGLLKYLEEK</sequence>
<comment type="caution">
    <text evidence="5">The sequence shown here is derived from an EMBL/GenBank/DDBJ whole genome shotgun (WGS) entry which is preliminary data.</text>
</comment>
<dbReference type="CDD" id="cd01577">
    <property type="entry name" value="IPMI_Swivel"/>
    <property type="match status" value="1"/>
</dbReference>
<dbReference type="Proteomes" id="UP000070404">
    <property type="component" value="Unassembled WGS sequence"/>
</dbReference>
<dbReference type="InterPro" id="IPR050075">
    <property type="entry name" value="LeuD"/>
</dbReference>
<evidence type="ECO:0000256" key="2">
    <source>
        <dbReference type="ARBA" id="ARBA00023239"/>
    </source>
</evidence>
<proteinExistence type="inferred from homology"/>
<keyword evidence="3" id="KW-0100">Branched-chain amino acid biosynthesis</keyword>
<dbReference type="PANTHER" id="PTHR43345:SF2">
    <property type="entry name" value="3-ISOPROPYLMALATE DEHYDRATASE SMALL SUBUNIT 1"/>
    <property type="match status" value="1"/>
</dbReference>
<comment type="catalytic activity">
    <reaction evidence="3">
        <text>(2R,3S)-3-isopropylmalate = (2S)-2-isopropylmalate</text>
        <dbReference type="Rhea" id="RHEA:32287"/>
        <dbReference type="ChEBI" id="CHEBI:1178"/>
        <dbReference type="ChEBI" id="CHEBI:35121"/>
        <dbReference type="EC" id="4.2.1.33"/>
    </reaction>
</comment>
<protein>
    <recommendedName>
        <fullName evidence="3">3-isopropylmalate dehydratase small subunit</fullName>
        <ecNumber evidence="3">4.2.1.33</ecNumber>
    </recommendedName>
    <alternativeName>
        <fullName evidence="3">Alpha-IPM isomerase</fullName>
        <shortName evidence="3">IPMI</shortName>
    </alternativeName>
    <alternativeName>
        <fullName evidence="3">Isopropylmalate isomerase</fullName>
    </alternativeName>
</protein>
<keyword evidence="3" id="KW-0028">Amino-acid biosynthesis</keyword>
<evidence type="ECO:0000259" key="4">
    <source>
        <dbReference type="Pfam" id="PF00694"/>
    </source>
</evidence>
<dbReference type="InterPro" id="IPR011827">
    <property type="entry name" value="LeuD_type2/HacB/DmdB"/>
</dbReference>
<dbReference type="InterPro" id="IPR000573">
    <property type="entry name" value="AconitaseA/IPMdHydase_ssu_swvl"/>
</dbReference>
<evidence type="ECO:0000256" key="3">
    <source>
        <dbReference type="HAMAP-Rule" id="MF_01032"/>
    </source>
</evidence>
<gene>
    <name evidence="3" type="primary">leuD</name>
    <name evidence="5" type="ORF">AKJ52_01220</name>
</gene>
<reference evidence="5 6" key="1">
    <citation type="journal article" date="2016" name="Sci. Rep.">
        <title>Metabolic traits of an uncultured archaeal lineage -MSBL1- from brine pools of the Red Sea.</title>
        <authorList>
            <person name="Mwirichia R."/>
            <person name="Alam I."/>
            <person name="Rashid M."/>
            <person name="Vinu M."/>
            <person name="Ba-Alawi W."/>
            <person name="Anthony Kamau A."/>
            <person name="Kamanda Ngugi D."/>
            <person name="Goker M."/>
            <person name="Klenk H.P."/>
            <person name="Bajic V."/>
            <person name="Stingl U."/>
        </authorList>
    </citation>
    <scope>NUCLEOTIDE SEQUENCE [LARGE SCALE GENOMIC DNA]</scope>
    <source>
        <strain evidence="5">SCGC-AAA382C18</strain>
    </source>
</reference>
<dbReference type="HAMAP" id="MF_01032">
    <property type="entry name" value="LeuD_type2"/>
    <property type="match status" value="1"/>
</dbReference>
<feature type="domain" description="Aconitase A/isopropylmalate dehydratase small subunit swivel" evidence="4">
    <location>
        <begin position="40"/>
        <end position="97"/>
    </location>
</feature>
<evidence type="ECO:0000313" key="6">
    <source>
        <dbReference type="Proteomes" id="UP000070404"/>
    </source>
</evidence>
<dbReference type="NCBIfam" id="TIGR02087">
    <property type="entry name" value="LEUD_arch"/>
    <property type="match status" value="1"/>
</dbReference>
<dbReference type="PATRIC" id="fig|1698281.3.peg.107"/>
<name>A0A133VKM6_9EURY</name>
<dbReference type="InterPro" id="IPR015928">
    <property type="entry name" value="Aconitase/3IPM_dehydase_swvl"/>
</dbReference>
<dbReference type="AlphaFoldDB" id="A0A133VKM6"/>
<dbReference type="SUPFAM" id="SSF52016">
    <property type="entry name" value="LeuD/IlvD-like"/>
    <property type="match status" value="1"/>
</dbReference>
<dbReference type="Gene3D" id="3.20.19.10">
    <property type="entry name" value="Aconitase, domain 4"/>
    <property type="match status" value="1"/>
</dbReference>
<keyword evidence="6" id="KW-1185">Reference proteome</keyword>
<dbReference type="UniPathway" id="UPA00048">
    <property type="reaction ID" value="UER00071"/>
</dbReference>
<comment type="subunit">
    <text evidence="3">Heterodimer of LeuC and LeuD.</text>
</comment>
<keyword evidence="2 3" id="KW-0456">Lyase</keyword>
<keyword evidence="3" id="KW-0432">Leucine biosynthesis</keyword>
<evidence type="ECO:0000256" key="1">
    <source>
        <dbReference type="ARBA" id="ARBA00009869"/>
    </source>
</evidence>